<reference evidence="1 2" key="1">
    <citation type="submission" date="2018-06" db="EMBL/GenBank/DDBJ databases">
        <authorList>
            <consortium name="Pathogen Informatics"/>
            <person name="Doyle S."/>
        </authorList>
    </citation>
    <scope>NUCLEOTIDE SEQUENCE [LARGE SCALE GENOMIC DNA]</scope>
    <source>
        <strain evidence="1 2">NCTC13316</strain>
    </source>
</reference>
<evidence type="ECO:0000313" key="2">
    <source>
        <dbReference type="Proteomes" id="UP000254794"/>
    </source>
</evidence>
<proteinExistence type="predicted"/>
<dbReference type="Proteomes" id="UP000254794">
    <property type="component" value="Unassembled WGS sequence"/>
</dbReference>
<name>A0A378KAN1_9GAMM</name>
<keyword evidence="2" id="KW-1185">Reference proteome</keyword>
<evidence type="ECO:0008006" key="3">
    <source>
        <dbReference type="Google" id="ProtNLM"/>
    </source>
</evidence>
<dbReference type="RefSeq" id="WP_115332646.1">
    <property type="nucleotide sequence ID" value="NZ_CAAAHP010000013.1"/>
</dbReference>
<sequence length="239" mass="27876">MKHHKAAKVGSIIEPSDFEKKLPLDTQKYVFRFFNQKELRNITGVNKHFNQLSLEEIERMKEVYKKNIFYTVGNAIQISNPKRSFFNMDYRKIISNKEIYESFFGINIQKVRLFNTEHEALEYSRSLRTGDQLLEGTEVYQPAIFKVIYLGNVDNTMFTNEDLIINRGHDSDATEWNERTTHIKYFATDRSHVIPVEGALKIHLSEIGQFQTHGPIDYTNLDFLEEKSAPSLQKACVIS</sequence>
<organism evidence="1 2">
    <name type="scientific">Legionella busanensis</name>
    <dbReference type="NCBI Taxonomy" id="190655"/>
    <lineage>
        <taxon>Bacteria</taxon>
        <taxon>Pseudomonadati</taxon>
        <taxon>Pseudomonadota</taxon>
        <taxon>Gammaproteobacteria</taxon>
        <taxon>Legionellales</taxon>
        <taxon>Legionellaceae</taxon>
        <taxon>Legionella</taxon>
    </lineage>
</organism>
<dbReference type="OrthoDB" id="9761969at2"/>
<protein>
    <recommendedName>
        <fullName evidence="3">F-box domain-containing protein</fullName>
    </recommendedName>
</protein>
<dbReference type="AlphaFoldDB" id="A0A378KAN1"/>
<gene>
    <name evidence="1" type="ORF">NCTC13316_03102</name>
</gene>
<evidence type="ECO:0000313" key="1">
    <source>
        <dbReference type="EMBL" id="STX81233.1"/>
    </source>
</evidence>
<accession>A0A378KAN1</accession>
<dbReference type="EMBL" id="UGOD01000002">
    <property type="protein sequence ID" value="STX81233.1"/>
    <property type="molecule type" value="Genomic_DNA"/>
</dbReference>